<sequence>MQASFFSVPFKCVSWRMQRRVSAICVIGLLVASCSEIAPVPFTSIEGNWAPRGATCDETALYFQFHEGLALRLARYEPASDLLFHYRDVLYKAPAKGQSNGLLSMMVNMRKAASDGKDWEKWSFTYHMNGRLSLASIDGNEIDKAAQAELSRRFSLEKCTIDQLHEIEGQNKAANEPGVTVPASE</sequence>
<dbReference type="EMBL" id="OBEL01000001">
    <property type="protein sequence ID" value="SNZ06053.1"/>
    <property type="molecule type" value="Genomic_DNA"/>
</dbReference>
<gene>
    <name evidence="1" type="ORF">SAMN06265368_0281</name>
</gene>
<accession>A0A285NAW8</accession>
<evidence type="ECO:0000313" key="1">
    <source>
        <dbReference type="EMBL" id="SNZ06053.1"/>
    </source>
</evidence>
<proteinExistence type="predicted"/>
<dbReference type="AlphaFoldDB" id="A0A285NAW8"/>
<dbReference type="Proteomes" id="UP000219439">
    <property type="component" value="Unassembled WGS sequence"/>
</dbReference>
<reference evidence="1 2" key="1">
    <citation type="submission" date="2017-09" db="EMBL/GenBank/DDBJ databases">
        <authorList>
            <person name="Ehlers B."/>
            <person name="Leendertz F.H."/>
        </authorList>
    </citation>
    <scope>NUCLEOTIDE SEQUENCE [LARGE SCALE GENOMIC DNA]</scope>
    <source>
        <strain evidence="1 2">DSM 18289</strain>
    </source>
</reference>
<protein>
    <submittedName>
        <fullName evidence="1">Uncharacterized protein</fullName>
    </submittedName>
</protein>
<evidence type="ECO:0000313" key="2">
    <source>
        <dbReference type="Proteomes" id="UP000219439"/>
    </source>
</evidence>
<keyword evidence="2" id="KW-1185">Reference proteome</keyword>
<organism evidence="1 2">
    <name type="scientific">Cohaesibacter gelatinilyticus</name>
    <dbReference type="NCBI Taxonomy" id="372072"/>
    <lineage>
        <taxon>Bacteria</taxon>
        <taxon>Pseudomonadati</taxon>
        <taxon>Pseudomonadota</taxon>
        <taxon>Alphaproteobacteria</taxon>
        <taxon>Hyphomicrobiales</taxon>
        <taxon>Cohaesibacteraceae</taxon>
    </lineage>
</organism>
<name>A0A285NAW8_9HYPH</name>